<evidence type="ECO:0008006" key="6">
    <source>
        <dbReference type="Google" id="ProtNLM"/>
    </source>
</evidence>
<evidence type="ECO:0000313" key="5">
    <source>
        <dbReference type="Proteomes" id="UP001221142"/>
    </source>
</evidence>
<evidence type="ECO:0000313" key="4">
    <source>
        <dbReference type="EMBL" id="KAJ7609840.1"/>
    </source>
</evidence>
<keyword evidence="2" id="KW-0521">NADP</keyword>
<evidence type="ECO:0000256" key="1">
    <source>
        <dbReference type="ARBA" id="ARBA00006484"/>
    </source>
</evidence>
<accession>A0AAD7B4J4</accession>
<dbReference type="PANTHER" id="PTHR24320:SF236">
    <property type="entry name" value="SHORT-CHAIN DEHYDROGENASE-RELATED"/>
    <property type="match status" value="1"/>
</dbReference>
<comment type="caution">
    <text evidence="4">The sequence shown here is derived from an EMBL/GenBank/DDBJ whole genome shotgun (WGS) entry which is preliminary data.</text>
</comment>
<evidence type="ECO:0000256" key="2">
    <source>
        <dbReference type="ARBA" id="ARBA00022857"/>
    </source>
</evidence>
<keyword evidence="3" id="KW-0560">Oxidoreductase</keyword>
<dbReference type="Proteomes" id="UP001221142">
    <property type="component" value="Unassembled WGS sequence"/>
</dbReference>
<dbReference type="Gene3D" id="3.40.50.720">
    <property type="entry name" value="NAD(P)-binding Rossmann-like Domain"/>
    <property type="match status" value="1"/>
</dbReference>
<gene>
    <name evidence="4" type="ORF">FB45DRAFT_943100</name>
</gene>
<evidence type="ECO:0000256" key="3">
    <source>
        <dbReference type="ARBA" id="ARBA00023002"/>
    </source>
</evidence>
<dbReference type="PANTHER" id="PTHR24320">
    <property type="entry name" value="RETINOL DEHYDROGENASE"/>
    <property type="match status" value="1"/>
</dbReference>
<dbReference type="InterPro" id="IPR002347">
    <property type="entry name" value="SDR_fam"/>
</dbReference>
<dbReference type="GO" id="GO:0016491">
    <property type="term" value="F:oxidoreductase activity"/>
    <property type="evidence" value="ECO:0007669"/>
    <property type="project" value="UniProtKB-KW"/>
</dbReference>
<keyword evidence="5" id="KW-1185">Reference proteome</keyword>
<comment type="similarity">
    <text evidence="1">Belongs to the short-chain dehydrogenases/reductases (SDR) family.</text>
</comment>
<reference evidence="4" key="1">
    <citation type="submission" date="2023-03" db="EMBL/GenBank/DDBJ databases">
        <title>Massive genome expansion in bonnet fungi (Mycena s.s.) driven by repeated elements and novel gene families across ecological guilds.</title>
        <authorList>
            <consortium name="Lawrence Berkeley National Laboratory"/>
            <person name="Harder C.B."/>
            <person name="Miyauchi S."/>
            <person name="Viragh M."/>
            <person name="Kuo A."/>
            <person name="Thoen E."/>
            <person name="Andreopoulos B."/>
            <person name="Lu D."/>
            <person name="Skrede I."/>
            <person name="Drula E."/>
            <person name="Henrissat B."/>
            <person name="Morin E."/>
            <person name="Kohler A."/>
            <person name="Barry K."/>
            <person name="LaButti K."/>
            <person name="Morin E."/>
            <person name="Salamov A."/>
            <person name="Lipzen A."/>
            <person name="Mereny Z."/>
            <person name="Hegedus B."/>
            <person name="Baldrian P."/>
            <person name="Stursova M."/>
            <person name="Weitz H."/>
            <person name="Taylor A."/>
            <person name="Grigoriev I.V."/>
            <person name="Nagy L.G."/>
            <person name="Martin F."/>
            <person name="Kauserud H."/>
        </authorList>
    </citation>
    <scope>NUCLEOTIDE SEQUENCE</scope>
    <source>
        <strain evidence="4">9284</strain>
    </source>
</reference>
<name>A0AAD7B4J4_9AGAR</name>
<protein>
    <recommendedName>
        <fullName evidence="6">NAD(P)-binding protein</fullName>
    </recommendedName>
</protein>
<dbReference type="PRINTS" id="PR00081">
    <property type="entry name" value="GDHRDH"/>
</dbReference>
<dbReference type="AlphaFoldDB" id="A0AAD7B4J4"/>
<dbReference type="Pfam" id="PF00106">
    <property type="entry name" value="adh_short"/>
    <property type="match status" value="1"/>
</dbReference>
<dbReference type="EMBL" id="JARKIF010000037">
    <property type="protein sequence ID" value="KAJ7609840.1"/>
    <property type="molecule type" value="Genomic_DNA"/>
</dbReference>
<organism evidence="4 5">
    <name type="scientific">Roridomyces roridus</name>
    <dbReference type="NCBI Taxonomy" id="1738132"/>
    <lineage>
        <taxon>Eukaryota</taxon>
        <taxon>Fungi</taxon>
        <taxon>Dikarya</taxon>
        <taxon>Basidiomycota</taxon>
        <taxon>Agaricomycotina</taxon>
        <taxon>Agaricomycetes</taxon>
        <taxon>Agaricomycetidae</taxon>
        <taxon>Agaricales</taxon>
        <taxon>Marasmiineae</taxon>
        <taxon>Mycenaceae</taxon>
        <taxon>Roridomyces</taxon>
    </lineage>
</organism>
<dbReference type="InterPro" id="IPR036291">
    <property type="entry name" value="NAD(P)-bd_dom_sf"/>
</dbReference>
<dbReference type="SUPFAM" id="SSF51735">
    <property type="entry name" value="NAD(P)-binding Rossmann-fold domains"/>
    <property type="match status" value="1"/>
</dbReference>
<sequence length="317" mass="34507">MSKGSAMFSQYFPPKAKWGVDDIPDLSGQVIIVTGGNAGVGFETVKALLAHNAKVYIAGRSEKKVNEAIKELQTQTGKTAFFMPVDLSDLRSIKKGVDEFVQKESRLDVLFNNAGVMWPAVEMVTAQNIDLQWGTNVLGHFYLTKLLAPTMIATAAAQGKPSRIIHTASSAAQSHPATEGVKIETFSDGPERKKRTTEVLYGQSKLGNVILSNEFARRYADQGLVNISCNPGNLRSDLTRHIGGVKKKVIYMMCHPVPLGALTQLWGGTSSEGVKHNGGYLIPWARVGVVPPQSQDAALNKAVWEWMEEQVAKVEAQ</sequence>
<proteinExistence type="inferred from homology"/>